<evidence type="ECO:0008006" key="3">
    <source>
        <dbReference type="Google" id="ProtNLM"/>
    </source>
</evidence>
<accession>A0ABX1C3L0</accession>
<protein>
    <recommendedName>
        <fullName evidence="3">DUF3558 domain-containing protein</fullName>
    </recommendedName>
</protein>
<dbReference type="RefSeq" id="WP_168103357.1">
    <property type="nucleotide sequence ID" value="NZ_JAATEN010000017.1"/>
</dbReference>
<sequence length="168" mass="17872">MLITGLVAGLSACGNDPKRSYATPDNLCGVRVNPSLVEPFLVNGEEARQREKPHGQGGAEYSCTLRIDGRASIVLYGDWRAANFTVRDAADEAVQNVSAVNINGNMATWADGAAVVFECPGGPKGGSRYSVVARTPVPGDQNVNREALEDLVESYVPNYRKTLPCGDS</sequence>
<reference evidence="1 2" key="1">
    <citation type="submission" date="2020-03" db="EMBL/GenBank/DDBJ databases">
        <title>WGS of actinomycetes isolated from Thailand.</title>
        <authorList>
            <person name="Thawai C."/>
        </authorList>
    </citation>
    <scope>NUCLEOTIDE SEQUENCE [LARGE SCALE GENOMIC DNA]</scope>
    <source>
        <strain evidence="1 2">PLAI 1-29</strain>
    </source>
</reference>
<organism evidence="1 2">
    <name type="scientific">Streptomyces zingiberis</name>
    <dbReference type="NCBI Taxonomy" id="2053010"/>
    <lineage>
        <taxon>Bacteria</taxon>
        <taxon>Bacillati</taxon>
        <taxon>Actinomycetota</taxon>
        <taxon>Actinomycetes</taxon>
        <taxon>Kitasatosporales</taxon>
        <taxon>Streptomycetaceae</taxon>
        <taxon>Streptomyces</taxon>
    </lineage>
</organism>
<comment type="caution">
    <text evidence="1">The sequence shown here is derived from an EMBL/GenBank/DDBJ whole genome shotgun (WGS) entry which is preliminary data.</text>
</comment>
<name>A0ABX1C3L0_9ACTN</name>
<keyword evidence="2" id="KW-1185">Reference proteome</keyword>
<evidence type="ECO:0000313" key="1">
    <source>
        <dbReference type="EMBL" id="NJQ02725.1"/>
    </source>
</evidence>
<gene>
    <name evidence="1" type="ORF">HCK00_19810</name>
</gene>
<evidence type="ECO:0000313" key="2">
    <source>
        <dbReference type="Proteomes" id="UP000695264"/>
    </source>
</evidence>
<dbReference type="Proteomes" id="UP000695264">
    <property type="component" value="Unassembled WGS sequence"/>
</dbReference>
<proteinExistence type="predicted"/>
<dbReference type="EMBL" id="JAATEN010000017">
    <property type="protein sequence ID" value="NJQ02725.1"/>
    <property type="molecule type" value="Genomic_DNA"/>
</dbReference>